<accession>A6HIX7</accession>
<sequence length="15" mass="1736">MTKISNSKAEQRVPF</sequence>
<dbReference type="Proteomes" id="UP000234681">
    <property type="component" value="Chromosome 10"/>
</dbReference>
<organism evidence="1 2">
    <name type="scientific">Rattus norvegicus</name>
    <name type="common">Rat</name>
    <dbReference type="NCBI Taxonomy" id="10116"/>
    <lineage>
        <taxon>Eukaryota</taxon>
        <taxon>Metazoa</taxon>
        <taxon>Chordata</taxon>
        <taxon>Craniata</taxon>
        <taxon>Vertebrata</taxon>
        <taxon>Euteleostomi</taxon>
        <taxon>Mammalia</taxon>
        <taxon>Eutheria</taxon>
        <taxon>Euarchontoglires</taxon>
        <taxon>Glires</taxon>
        <taxon>Rodentia</taxon>
        <taxon>Myomorpha</taxon>
        <taxon>Muroidea</taxon>
        <taxon>Muridae</taxon>
        <taxon>Murinae</taxon>
        <taxon>Rattus</taxon>
    </lineage>
</organism>
<reference evidence="1 2" key="1">
    <citation type="submission" date="2005-07" db="EMBL/GenBank/DDBJ databases">
        <authorList>
            <person name="Mural R.J."/>
            <person name="Li P.W."/>
            <person name="Adams M.D."/>
            <person name="Amanatides P.G."/>
            <person name="Baden-Tillson H."/>
            <person name="Barnstead M."/>
            <person name="Chin S.H."/>
            <person name="Dew I."/>
            <person name="Evans C.A."/>
            <person name="Ferriera S."/>
            <person name="Flanigan M."/>
            <person name="Fosler C."/>
            <person name="Glodek A."/>
            <person name="Gu Z."/>
            <person name="Holt R.A."/>
            <person name="Jennings D."/>
            <person name="Kraft C.L."/>
            <person name="Lu F."/>
            <person name="Nguyen T."/>
            <person name="Nusskern D.R."/>
            <person name="Pfannkoch C.M."/>
            <person name="Sitter C."/>
            <person name="Sutton G.G."/>
            <person name="Venter J.C."/>
            <person name="Wang Z."/>
            <person name="Woodage T."/>
            <person name="Zheng X.H."/>
            <person name="Zhong F."/>
        </authorList>
    </citation>
    <scope>NUCLEOTIDE SEQUENCE [LARGE SCALE GENOMIC DNA]</scope>
    <source>
        <strain>BN</strain>
        <strain evidence="2">Sprague-Dawley</strain>
    </source>
</reference>
<proteinExistence type="predicted"/>
<dbReference type="EMBL" id="CH473948">
    <property type="protein sequence ID" value="EDM05982.1"/>
    <property type="molecule type" value="Genomic_DNA"/>
</dbReference>
<evidence type="ECO:0000313" key="1">
    <source>
        <dbReference type="EMBL" id="EDM05982.1"/>
    </source>
</evidence>
<name>A6HIX7_RAT</name>
<protein>
    <submittedName>
        <fullName evidence="1">RCG33879</fullName>
    </submittedName>
</protein>
<evidence type="ECO:0000313" key="2">
    <source>
        <dbReference type="Proteomes" id="UP000234681"/>
    </source>
</evidence>
<gene>
    <name evidence="1" type="ORF">rCG_33879</name>
</gene>